<dbReference type="RefSeq" id="WP_152762875.1">
    <property type="nucleotide sequence ID" value="NZ_WHLY01000002.1"/>
</dbReference>
<reference evidence="2 3" key="1">
    <citation type="submission" date="2019-10" db="EMBL/GenBank/DDBJ databases">
        <title>Draft Genome Sequence of Cytophagaceae sp. SJW1-29.</title>
        <authorList>
            <person name="Choi A."/>
        </authorList>
    </citation>
    <scope>NUCLEOTIDE SEQUENCE [LARGE SCALE GENOMIC DNA]</scope>
    <source>
        <strain evidence="2 3">SJW1-29</strain>
    </source>
</reference>
<proteinExistence type="predicted"/>
<name>A0A7C9BI57_9BACT</name>
<organism evidence="2 3">
    <name type="scientific">Salmonirosea aquatica</name>
    <dbReference type="NCBI Taxonomy" id="2654236"/>
    <lineage>
        <taxon>Bacteria</taxon>
        <taxon>Pseudomonadati</taxon>
        <taxon>Bacteroidota</taxon>
        <taxon>Cytophagia</taxon>
        <taxon>Cytophagales</taxon>
        <taxon>Spirosomataceae</taxon>
        <taxon>Salmonirosea</taxon>
    </lineage>
</organism>
<sequence length="144" mass="15911">MKNQIYSILLLAASSTLSFGQCNQDVTITASKTEYLDGSGVIQRTVDEQSTIQIKGSQIIITPGSADHQMTGTIESTTCDWSTPYKEGKTVSKAVFEDPSREQRHVTLTTEGKGGKVTFLMEIDEMPDKKIRVSVVDFQETKKE</sequence>
<dbReference type="AlphaFoldDB" id="A0A7C9BI57"/>
<feature type="signal peptide" evidence="1">
    <location>
        <begin position="1"/>
        <end position="20"/>
    </location>
</feature>
<evidence type="ECO:0000256" key="1">
    <source>
        <dbReference type="SAM" id="SignalP"/>
    </source>
</evidence>
<evidence type="ECO:0000313" key="3">
    <source>
        <dbReference type="Proteomes" id="UP000479293"/>
    </source>
</evidence>
<dbReference type="Proteomes" id="UP000479293">
    <property type="component" value="Unassembled WGS sequence"/>
</dbReference>
<feature type="chain" id="PRO_5028798336" description="Lipocalin-like domain-containing protein" evidence="1">
    <location>
        <begin position="21"/>
        <end position="144"/>
    </location>
</feature>
<comment type="caution">
    <text evidence="2">The sequence shown here is derived from an EMBL/GenBank/DDBJ whole genome shotgun (WGS) entry which is preliminary data.</text>
</comment>
<protein>
    <recommendedName>
        <fullName evidence="4">Lipocalin-like domain-containing protein</fullName>
    </recommendedName>
</protein>
<evidence type="ECO:0008006" key="4">
    <source>
        <dbReference type="Google" id="ProtNLM"/>
    </source>
</evidence>
<dbReference type="EMBL" id="WHLY01000002">
    <property type="protein sequence ID" value="MPR35641.1"/>
    <property type="molecule type" value="Genomic_DNA"/>
</dbReference>
<keyword evidence="3" id="KW-1185">Reference proteome</keyword>
<evidence type="ECO:0000313" key="2">
    <source>
        <dbReference type="EMBL" id="MPR35641.1"/>
    </source>
</evidence>
<gene>
    <name evidence="2" type="ORF">GBK04_20370</name>
</gene>
<keyword evidence="1" id="KW-0732">Signal</keyword>
<accession>A0A7C9BI57</accession>